<organism evidence="1 2">
    <name type="scientific">Segetibacter aerophilus</name>
    <dbReference type="NCBI Taxonomy" id="670293"/>
    <lineage>
        <taxon>Bacteria</taxon>
        <taxon>Pseudomonadati</taxon>
        <taxon>Bacteroidota</taxon>
        <taxon>Chitinophagia</taxon>
        <taxon>Chitinophagales</taxon>
        <taxon>Chitinophagaceae</taxon>
        <taxon>Segetibacter</taxon>
    </lineage>
</organism>
<gene>
    <name evidence="1" type="ORF">SAE01_47880</name>
</gene>
<protein>
    <submittedName>
        <fullName evidence="1">Uncharacterized protein</fullName>
    </submittedName>
</protein>
<comment type="caution">
    <text evidence="1">The sequence shown here is derived from an EMBL/GenBank/DDBJ whole genome shotgun (WGS) entry which is preliminary data.</text>
</comment>
<sequence>MDAEMKEEDKQNIVFSKWALYQFLKPYLLKYESLAESVVIDTAEGLYQNKIYQ</sequence>
<keyword evidence="2" id="KW-1185">Reference proteome</keyword>
<dbReference type="Proteomes" id="UP000321513">
    <property type="component" value="Unassembled WGS sequence"/>
</dbReference>
<dbReference type="EMBL" id="BJYT01000058">
    <property type="protein sequence ID" value="GEO12292.1"/>
    <property type="molecule type" value="Genomic_DNA"/>
</dbReference>
<evidence type="ECO:0000313" key="2">
    <source>
        <dbReference type="Proteomes" id="UP000321513"/>
    </source>
</evidence>
<name>A0A512BK06_9BACT</name>
<accession>A0A512BK06</accession>
<proteinExistence type="predicted"/>
<evidence type="ECO:0000313" key="1">
    <source>
        <dbReference type="EMBL" id="GEO12292.1"/>
    </source>
</evidence>
<reference evidence="1 2" key="1">
    <citation type="submission" date="2019-07" db="EMBL/GenBank/DDBJ databases">
        <title>Whole genome shotgun sequence of Segetibacter aerophilus NBRC 106135.</title>
        <authorList>
            <person name="Hosoyama A."/>
            <person name="Uohara A."/>
            <person name="Ohji S."/>
            <person name="Ichikawa N."/>
        </authorList>
    </citation>
    <scope>NUCLEOTIDE SEQUENCE [LARGE SCALE GENOMIC DNA]</scope>
    <source>
        <strain evidence="1 2">NBRC 106135</strain>
    </source>
</reference>
<dbReference type="AlphaFoldDB" id="A0A512BK06"/>